<feature type="domain" description="Xylanolytic transcriptional activator regulatory" evidence="7">
    <location>
        <begin position="33"/>
        <end position="117"/>
    </location>
</feature>
<dbReference type="PANTHER" id="PTHR47338">
    <property type="entry name" value="ZN(II)2CYS6 TRANSCRIPTION FACTOR (EUROFUNG)-RELATED"/>
    <property type="match status" value="1"/>
</dbReference>
<keyword evidence="5" id="KW-0804">Transcription</keyword>
<keyword evidence="3" id="KW-0805">Transcription regulation</keyword>
<dbReference type="CDD" id="cd12148">
    <property type="entry name" value="fungal_TF_MHR"/>
    <property type="match status" value="1"/>
</dbReference>
<proteinExistence type="predicted"/>
<dbReference type="Proteomes" id="UP000799291">
    <property type="component" value="Unassembled WGS sequence"/>
</dbReference>
<name>A0A6G1ICJ9_9PLEO</name>
<dbReference type="OrthoDB" id="3037908at2759"/>
<evidence type="ECO:0000313" key="8">
    <source>
        <dbReference type="EMBL" id="KAF2675691.1"/>
    </source>
</evidence>
<evidence type="ECO:0000259" key="7">
    <source>
        <dbReference type="Pfam" id="PF04082"/>
    </source>
</evidence>
<organism evidence="8 9">
    <name type="scientific">Lentithecium fluviatile CBS 122367</name>
    <dbReference type="NCBI Taxonomy" id="1168545"/>
    <lineage>
        <taxon>Eukaryota</taxon>
        <taxon>Fungi</taxon>
        <taxon>Dikarya</taxon>
        <taxon>Ascomycota</taxon>
        <taxon>Pezizomycotina</taxon>
        <taxon>Dothideomycetes</taxon>
        <taxon>Pleosporomycetidae</taxon>
        <taxon>Pleosporales</taxon>
        <taxon>Massarineae</taxon>
        <taxon>Lentitheciaceae</taxon>
        <taxon>Lentithecium</taxon>
    </lineage>
</organism>
<keyword evidence="2" id="KW-0479">Metal-binding</keyword>
<sequence length="203" mass="22662">MARLFEIDASGSEANSPQVSPTTLQQESYNDDRFCVVKERRRTFWLAYCLDCFLYSRNEYPPMMQEEMICTRLPAPEANFQNNQSVCFPFLADVLAAKATERPSTSLSSFSECVVLATLYVQCSSHRSSQMTEQPGSSRGHFWPRLKHLAATAKTRMQVLAADPTHVDSDQMLLFAHMVARGAVIKLGQAASSALAWGPAEQQ</sequence>
<evidence type="ECO:0000256" key="4">
    <source>
        <dbReference type="ARBA" id="ARBA00023125"/>
    </source>
</evidence>
<dbReference type="GO" id="GO:0006351">
    <property type="term" value="P:DNA-templated transcription"/>
    <property type="evidence" value="ECO:0007669"/>
    <property type="project" value="InterPro"/>
</dbReference>
<dbReference type="EMBL" id="MU005652">
    <property type="protein sequence ID" value="KAF2675691.1"/>
    <property type="molecule type" value="Genomic_DNA"/>
</dbReference>
<dbReference type="Pfam" id="PF04082">
    <property type="entry name" value="Fungal_trans"/>
    <property type="match status" value="1"/>
</dbReference>
<gene>
    <name evidence="8" type="ORF">K458DRAFT_397701</name>
</gene>
<keyword evidence="9" id="KW-1185">Reference proteome</keyword>
<dbReference type="GO" id="GO:0003677">
    <property type="term" value="F:DNA binding"/>
    <property type="evidence" value="ECO:0007669"/>
    <property type="project" value="UniProtKB-KW"/>
</dbReference>
<evidence type="ECO:0000313" key="9">
    <source>
        <dbReference type="Proteomes" id="UP000799291"/>
    </source>
</evidence>
<dbReference type="GO" id="GO:0000981">
    <property type="term" value="F:DNA-binding transcription factor activity, RNA polymerase II-specific"/>
    <property type="evidence" value="ECO:0007669"/>
    <property type="project" value="InterPro"/>
</dbReference>
<comment type="subcellular location">
    <subcellularLocation>
        <location evidence="1">Nucleus</location>
    </subcellularLocation>
</comment>
<dbReference type="InterPro" id="IPR050815">
    <property type="entry name" value="TF_fung"/>
</dbReference>
<dbReference type="InterPro" id="IPR007219">
    <property type="entry name" value="XnlR_reg_dom"/>
</dbReference>
<evidence type="ECO:0000256" key="1">
    <source>
        <dbReference type="ARBA" id="ARBA00004123"/>
    </source>
</evidence>
<dbReference type="GO" id="GO:0005634">
    <property type="term" value="C:nucleus"/>
    <property type="evidence" value="ECO:0007669"/>
    <property type="project" value="UniProtKB-SubCell"/>
</dbReference>
<evidence type="ECO:0000256" key="2">
    <source>
        <dbReference type="ARBA" id="ARBA00022723"/>
    </source>
</evidence>
<keyword evidence="4" id="KW-0238">DNA-binding</keyword>
<keyword evidence="6" id="KW-0539">Nucleus</keyword>
<evidence type="ECO:0000256" key="3">
    <source>
        <dbReference type="ARBA" id="ARBA00023015"/>
    </source>
</evidence>
<dbReference type="PANTHER" id="PTHR47338:SF3">
    <property type="entry name" value="C6 FINGER DOMAIN TRANSCRIPTION FACTOR DBAA-RELATED"/>
    <property type="match status" value="1"/>
</dbReference>
<reference evidence="8" key="1">
    <citation type="journal article" date="2020" name="Stud. Mycol.">
        <title>101 Dothideomycetes genomes: a test case for predicting lifestyles and emergence of pathogens.</title>
        <authorList>
            <person name="Haridas S."/>
            <person name="Albert R."/>
            <person name="Binder M."/>
            <person name="Bloem J."/>
            <person name="Labutti K."/>
            <person name="Salamov A."/>
            <person name="Andreopoulos B."/>
            <person name="Baker S."/>
            <person name="Barry K."/>
            <person name="Bills G."/>
            <person name="Bluhm B."/>
            <person name="Cannon C."/>
            <person name="Castanera R."/>
            <person name="Culley D."/>
            <person name="Daum C."/>
            <person name="Ezra D."/>
            <person name="Gonzalez J."/>
            <person name="Henrissat B."/>
            <person name="Kuo A."/>
            <person name="Liang C."/>
            <person name="Lipzen A."/>
            <person name="Lutzoni F."/>
            <person name="Magnuson J."/>
            <person name="Mondo S."/>
            <person name="Nolan M."/>
            <person name="Ohm R."/>
            <person name="Pangilinan J."/>
            <person name="Park H.-J."/>
            <person name="Ramirez L."/>
            <person name="Alfaro M."/>
            <person name="Sun H."/>
            <person name="Tritt A."/>
            <person name="Yoshinaga Y."/>
            <person name="Zwiers L.-H."/>
            <person name="Turgeon B."/>
            <person name="Goodwin S."/>
            <person name="Spatafora J."/>
            <person name="Crous P."/>
            <person name="Grigoriev I."/>
        </authorList>
    </citation>
    <scope>NUCLEOTIDE SEQUENCE</scope>
    <source>
        <strain evidence="8">CBS 122367</strain>
    </source>
</reference>
<accession>A0A6G1ICJ9</accession>
<evidence type="ECO:0000256" key="5">
    <source>
        <dbReference type="ARBA" id="ARBA00023163"/>
    </source>
</evidence>
<dbReference type="AlphaFoldDB" id="A0A6G1ICJ9"/>
<protein>
    <recommendedName>
        <fullName evidence="7">Xylanolytic transcriptional activator regulatory domain-containing protein</fullName>
    </recommendedName>
</protein>
<dbReference type="GO" id="GO:0008270">
    <property type="term" value="F:zinc ion binding"/>
    <property type="evidence" value="ECO:0007669"/>
    <property type="project" value="InterPro"/>
</dbReference>
<evidence type="ECO:0000256" key="6">
    <source>
        <dbReference type="ARBA" id="ARBA00023242"/>
    </source>
</evidence>